<reference evidence="2" key="1">
    <citation type="submission" date="2020-10" db="EMBL/GenBank/DDBJ databases">
        <authorList>
            <person name="Kadnikov V."/>
            <person name="Beletsky A.V."/>
            <person name="Mardanov A.V."/>
            <person name="Karnachuk O.V."/>
            <person name="Ravin N.V."/>
        </authorList>
    </citation>
    <scope>NUCLEOTIDE SEQUENCE</scope>
    <source>
        <strain evidence="2">Bu02</strain>
    </source>
</reference>
<dbReference type="PROSITE" id="PS51186">
    <property type="entry name" value="GNAT"/>
    <property type="match status" value="1"/>
</dbReference>
<dbReference type="PANTHER" id="PTHR43415:SF3">
    <property type="entry name" value="GNAT-FAMILY ACETYLTRANSFERASE"/>
    <property type="match status" value="1"/>
</dbReference>
<reference evidence="2" key="2">
    <citation type="journal article" date="2023" name="Biology">
        <title>Prokaryotic Life Associated with Coal-Fire Gas Vents Revealed by Metagenomics.</title>
        <authorList>
            <person name="Kadnikov V.V."/>
            <person name="Mardanov A.V."/>
            <person name="Beletsky A.V."/>
            <person name="Karnachuk O.V."/>
            <person name="Ravin N.V."/>
        </authorList>
    </citation>
    <scope>NUCLEOTIDE SEQUENCE</scope>
    <source>
        <strain evidence="2">Bu02</strain>
    </source>
</reference>
<accession>A0AAT9LE89</accession>
<feature type="domain" description="N-acetyltransferase" evidence="1">
    <location>
        <begin position="20"/>
        <end position="188"/>
    </location>
</feature>
<dbReference type="AlphaFoldDB" id="A0AAT9LE89"/>
<dbReference type="Pfam" id="PF13302">
    <property type="entry name" value="Acetyltransf_3"/>
    <property type="match status" value="1"/>
</dbReference>
<protein>
    <submittedName>
        <fullName evidence="2">GNAT family N-acetyltransferase</fullName>
    </submittedName>
</protein>
<dbReference type="Gene3D" id="3.40.630.30">
    <property type="match status" value="1"/>
</dbReference>
<proteinExistence type="predicted"/>
<name>A0AAT9LE89_9FIRM</name>
<dbReference type="SUPFAM" id="SSF55729">
    <property type="entry name" value="Acyl-CoA N-acyltransferases (Nat)"/>
    <property type="match status" value="1"/>
</dbReference>
<dbReference type="CDD" id="cd04301">
    <property type="entry name" value="NAT_SF"/>
    <property type="match status" value="1"/>
</dbReference>
<dbReference type="InterPro" id="IPR000182">
    <property type="entry name" value="GNAT_dom"/>
</dbReference>
<organism evidence="2">
    <name type="scientific">Candidatus Fermentithermobacillus carboniphilus</name>
    <dbReference type="NCBI Taxonomy" id="3085328"/>
    <lineage>
        <taxon>Bacteria</taxon>
        <taxon>Bacillati</taxon>
        <taxon>Bacillota</taxon>
        <taxon>Candidatus Fermentithermobacillia</taxon>
        <taxon>Candidatus Fermentithermobacillales</taxon>
        <taxon>Candidatus Fermentithermobacillaceae</taxon>
        <taxon>Candidatus Fermentithermobacillus</taxon>
    </lineage>
</organism>
<dbReference type="EMBL" id="CP062796">
    <property type="protein sequence ID" value="QUL99342.1"/>
    <property type="molecule type" value="Genomic_DNA"/>
</dbReference>
<gene>
    <name evidence="2" type="ORF">IMF26_04620</name>
</gene>
<dbReference type="InterPro" id="IPR016181">
    <property type="entry name" value="Acyl_CoA_acyltransferase"/>
</dbReference>
<dbReference type="GO" id="GO:0016747">
    <property type="term" value="F:acyltransferase activity, transferring groups other than amino-acyl groups"/>
    <property type="evidence" value="ECO:0007669"/>
    <property type="project" value="InterPro"/>
</dbReference>
<sequence>MLLREHSIVLEGITPAGARVRLRPMTEGDWPYLERWNSDPEVLYFSEGDDIKSWSPEEVRCIYRTVSQHAFCFIIEYQGKPVGECWLQEMNLEEINAKYPRQDVRRIDIMIGEKDYWGMGIGSTAIRLLTEFAFISQGVDLIYIPGIADYNTRSMKAFQKMGFEVVRKVKCRPGSKANYVYDLVLTREDFLEKIREHCR</sequence>
<dbReference type="KEGG" id="fcz:IMF26_04620"/>
<evidence type="ECO:0000259" key="1">
    <source>
        <dbReference type="PROSITE" id="PS51186"/>
    </source>
</evidence>
<evidence type="ECO:0000313" key="2">
    <source>
        <dbReference type="EMBL" id="QUL99342.1"/>
    </source>
</evidence>
<dbReference type="PANTHER" id="PTHR43415">
    <property type="entry name" value="SPERMIDINE N(1)-ACETYLTRANSFERASE"/>
    <property type="match status" value="1"/>
</dbReference>